<proteinExistence type="predicted"/>
<comment type="caution">
    <text evidence="1">The sequence shown here is derived from an EMBL/GenBank/DDBJ whole genome shotgun (WGS) entry which is preliminary data.</text>
</comment>
<name>A0A7D9D581_PARCT</name>
<evidence type="ECO:0000313" key="1">
    <source>
        <dbReference type="EMBL" id="CAB3977250.1"/>
    </source>
</evidence>
<evidence type="ECO:0000313" key="2">
    <source>
        <dbReference type="Proteomes" id="UP001152795"/>
    </source>
</evidence>
<sequence length="50" mass="5583">MAVNFAEVLQCIEDQNDDSNTGGISSDEEEDLDRRLAASDSDIRQVFICF</sequence>
<dbReference type="EMBL" id="CACRXK020000039">
    <property type="protein sequence ID" value="CAB3977250.1"/>
    <property type="molecule type" value="Genomic_DNA"/>
</dbReference>
<keyword evidence="2" id="KW-1185">Reference proteome</keyword>
<reference evidence="1" key="1">
    <citation type="submission" date="2020-04" db="EMBL/GenBank/DDBJ databases">
        <authorList>
            <person name="Alioto T."/>
            <person name="Alioto T."/>
            <person name="Gomez Garrido J."/>
        </authorList>
    </citation>
    <scope>NUCLEOTIDE SEQUENCE</scope>
    <source>
        <strain evidence="1">A484AB</strain>
    </source>
</reference>
<dbReference type="Proteomes" id="UP001152795">
    <property type="component" value="Unassembled WGS sequence"/>
</dbReference>
<organism evidence="1 2">
    <name type="scientific">Paramuricea clavata</name>
    <name type="common">Red gorgonian</name>
    <name type="synonym">Violescent sea-whip</name>
    <dbReference type="NCBI Taxonomy" id="317549"/>
    <lineage>
        <taxon>Eukaryota</taxon>
        <taxon>Metazoa</taxon>
        <taxon>Cnidaria</taxon>
        <taxon>Anthozoa</taxon>
        <taxon>Octocorallia</taxon>
        <taxon>Malacalcyonacea</taxon>
        <taxon>Plexauridae</taxon>
        <taxon>Paramuricea</taxon>
    </lineage>
</organism>
<gene>
    <name evidence="1" type="ORF">PACLA_8A024351</name>
</gene>
<accession>A0A7D9D581</accession>
<dbReference type="AlphaFoldDB" id="A0A7D9D581"/>
<protein>
    <submittedName>
        <fullName evidence="1">Uncharacterized protein</fullName>
    </submittedName>
</protein>